<organism evidence="1">
    <name type="scientific">Nyssomyia neivai</name>
    <dbReference type="NCBI Taxonomy" id="330878"/>
    <lineage>
        <taxon>Eukaryota</taxon>
        <taxon>Metazoa</taxon>
        <taxon>Ecdysozoa</taxon>
        <taxon>Arthropoda</taxon>
        <taxon>Hexapoda</taxon>
        <taxon>Insecta</taxon>
        <taxon>Pterygota</taxon>
        <taxon>Neoptera</taxon>
        <taxon>Endopterygota</taxon>
        <taxon>Diptera</taxon>
        <taxon>Nematocera</taxon>
        <taxon>Psychodoidea</taxon>
        <taxon>Psychodidae</taxon>
        <taxon>Nyssomyia</taxon>
    </lineage>
</organism>
<dbReference type="EMBL" id="GFDF01009655">
    <property type="protein sequence ID" value="JAV04429.1"/>
    <property type="molecule type" value="Transcribed_RNA"/>
</dbReference>
<dbReference type="AlphaFoldDB" id="A0A1L8DD91"/>
<reference evidence="1" key="1">
    <citation type="submission" date="2016-12" db="EMBL/GenBank/DDBJ databases">
        <title>An insight into the sialome and mialome of the sand fly, Nyssomyia neivai.</title>
        <authorList>
            <person name="Sebastian V."/>
            <person name="Goulart T.M."/>
            <person name="Oliveira W."/>
            <person name="Calvo E."/>
            <person name="Oliveira L.F."/>
            <person name="Pinto M.C."/>
            <person name="Rosselino A.M."/>
            <person name="Ribeiro J.M."/>
        </authorList>
    </citation>
    <scope>NUCLEOTIDE SEQUENCE</scope>
</reference>
<accession>A0A1L8DD91</accession>
<proteinExistence type="predicted"/>
<evidence type="ECO:0000313" key="1">
    <source>
        <dbReference type="EMBL" id="JAV04429.1"/>
    </source>
</evidence>
<name>A0A1L8DD91_9DIPT</name>
<sequence length="221" mass="24196">MTTRSEFKQIQLGDIHCLNTWDIPEGLLNAIILCVDNQWSTTMNTTTIAHLSTTSPEALTLVDLLDVSPDLHATQKDDCLLGLSALLKLVRHNEWELRHTIDNVPLRLHQSWHTRSRNCRNNSIPTLIHIDLTMPAAPGLRGGEHTSTATHIPKCTLPGTVGTTTTDTWNTCNSTTSTPGLSGCLVAGLLTHGIRLTTIPAHQLGNLVHNIRSNGCPEDTR</sequence>
<protein>
    <submittedName>
        <fullName evidence="1">Uncharacterized protein</fullName>
    </submittedName>
</protein>